<keyword evidence="5" id="KW-0813">Transport</keyword>
<dbReference type="Proteomes" id="UP000829354">
    <property type="component" value="Chromosome III"/>
</dbReference>
<dbReference type="InterPro" id="IPR006201">
    <property type="entry name" value="Neur_channel"/>
</dbReference>
<dbReference type="InterPro" id="IPR018000">
    <property type="entry name" value="Neurotransmitter_ion_chnl_CS"/>
</dbReference>
<evidence type="ECO:0000256" key="5">
    <source>
        <dbReference type="RuleBase" id="RU000687"/>
    </source>
</evidence>
<dbReference type="InterPro" id="IPR036719">
    <property type="entry name" value="Neuro-gated_channel_TM_sf"/>
</dbReference>
<accession>A0AAE9JDW4</accession>
<dbReference type="Gene3D" id="2.70.170.10">
    <property type="entry name" value="Neurotransmitter-gated ion-channel ligand-binding domain"/>
    <property type="match status" value="1"/>
</dbReference>
<dbReference type="Pfam" id="PF02932">
    <property type="entry name" value="Neur_chan_memb"/>
    <property type="match status" value="1"/>
</dbReference>
<dbReference type="Pfam" id="PF02931">
    <property type="entry name" value="Neur_chan_LBD"/>
    <property type="match status" value="1"/>
</dbReference>
<sequence length="434" mass="50554">MKLIFLVFIFSNRFSCQGNNTLEIDLINYEERNERTLAKFLLDDYYKNARPVRNSSSILNVTALIQIYNLVEVNEKNEQIKLLLWFPQSWRDEYLTWDPEEWNGIEKIIIPKAMIWVPDGYIFNTVAEAETMENHNARVRYDGKVEVDFNKLVDLTCPMSVSSFPFDSQLCALQFGSWSYPNNVLSFNVMGAWVHEKEKNSEWDIIDFNATKLVRGYNDTLGGANVYEEIFYYLELKRKPHYYIVVIIIPTFAIVTVSNIGLFTPHGVHGDREEHVSLGLTTMLTMAVILDMVTGQMPKSSEGIPLLGKYVLIEFAISIIAVLVSILVIFAHERMLYLEKTPPIWIFRIFEKSYFQKVPLAEMVQDDLLSKPRDSKEELKLCLEKVRNYLEDLETQESNEKIWQRFFSLTDILCGSLFSVINVLVTFYMFIDYL</sequence>
<feature type="transmembrane region" description="Helical" evidence="5">
    <location>
        <begin position="310"/>
        <end position="331"/>
    </location>
</feature>
<dbReference type="SUPFAM" id="SSF90112">
    <property type="entry name" value="Neurotransmitter-gated ion-channel transmembrane pore"/>
    <property type="match status" value="1"/>
</dbReference>
<dbReference type="SUPFAM" id="SSF63712">
    <property type="entry name" value="Nicotinic receptor ligand binding domain-like"/>
    <property type="match status" value="1"/>
</dbReference>
<dbReference type="InterPro" id="IPR006029">
    <property type="entry name" value="Neurotrans-gated_channel_TM"/>
</dbReference>
<dbReference type="EMBL" id="CP092622">
    <property type="protein sequence ID" value="UMM25369.1"/>
    <property type="molecule type" value="Genomic_DNA"/>
</dbReference>
<comment type="subcellular location">
    <subcellularLocation>
        <location evidence="1">Membrane</location>
        <topology evidence="1">Multi-pass membrane protein</topology>
    </subcellularLocation>
</comment>
<dbReference type="GO" id="GO:0005230">
    <property type="term" value="F:extracellular ligand-gated monoatomic ion channel activity"/>
    <property type="evidence" value="ECO:0007669"/>
    <property type="project" value="InterPro"/>
</dbReference>
<dbReference type="InterPro" id="IPR038050">
    <property type="entry name" value="Neuro_actylchol_rec"/>
</dbReference>
<dbReference type="AlphaFoldDB" id="A0AAE9JDW4"/>
<evidence type="ECO:0000259" key="6">
    <source>
        <dbReference type="Pfam" id="PF02931"/>
    </source>
</evidence>
<keyword evidence="4 5" id="KW-0472">Membrane</keyword>
<keyword evidence="9" id="KW-1185">Reference proteome</keyword>
<dbReference type="CDD" id="cd18989">
    <property type="entry name" value="LGIC_ECD_cation"/>
    <property type="match status" value="1"/>
</dbReference>
<dbReference type="Gene3D" id="1.20.58.390">
    <property type="entry name" value="Neurotransmitter-gated ion-channel transmembrane domain"/>
    <property type="match status" value="1"/>
</dbReference>
<feature type="domain" description="Neurotransmitter-gated ion-channel ligand-binding" evidence="6">
    <location>
        <begin position="35"/>
        <end position="240"/>
    </location>
</feature>
<dbReference type="FunFam" id="2.70.170.10:FF:000027">
    <property type="entry name" value="Ligand-Gated ion Channel"/>
    <property type="match status" value="1"/>
</dbReference>
<organism evidence="8 9">
    <name type="scientific">Caenorhabditis briggsae</name>
    <dbReference type="NCBI Taxonomy" id="6238"/>
    <lineage>
        <taxon>Eukaryota</taxon>
        <taxon>Metazoa</taxon>
        <taxon>Ecdysozoa</taxon>
        <taxon>Nematoda</taxon>
        <taxon>Chromadorea</taxon>
        <taxon>Rhabditida</taxon>
        <taxon>Rhabditina</taxon>
        <taxon>Rhabditomorpha</taxon>
        <taxon>Rhabditoidea</taxon>
        <taxon>Rhabditidae</taxon>
        <taxon>Peloderinae</taxon>
        <taxon>Caenorhabditis</taxon>
    </lineage>
</organism>
<feature type="transmembrane region" description="Helical" evidence="5">
    <location>
        <begin position="406"/>
        <end position="431"/>
    </location>
</feature>
<keyword evidence="5" id="KW-0732">Signal</keyword>
<feature type="signal peptide" evidence="5">
    <location>
        <begin position="1"/>
        <end position="18"/>
    </location>
</feature>
<dbReference type="GO" id="GO:0004888">
    <property type="term" value="F:transmembrane signaling receptor activity"/>
    <property type="evidence" value="ECO:0007669"/>
    <property type="project" value="InterPro"/>
</dbReference>
<reference evidence="8 9" key="1">
    <citation type="submission" date="2022-04" db="EMBL/GenBank/DDBJ databases">
        <title>Chromosome-level reference genomes for two strains of Caenorhabditis briggsae: an improved platform for comparative genomics.</title>
        <authorList>
            <person name="Stevens L."/>
            <person name="Andersen E."/>
        </authorList>
    </citation>
    <scope>NUCLEOTIDE SEQUENCE [LARGE SCALE GENOMIC DNA]</scope>
    <source>
        <strain evidence="8">VX34</strain>
        <tissue evidence="8">Whole-organism</tissue>
    </source>
</reference>
<keyword evidence="3 5" id="KW-1133">Transmembrane helix</keyword>
<dbReference type="InterPro" id="IPR036734">
    <property type="entry name" value="Neur_chan_lig-bd_sf"/>
</dbReference>
<comment type="similarity">
    <text evidence="5">Belongs to the ligand-gated ion channel (TC 1.A.9) family.</text>
</comment>
<keyword evidence="2 5" id="KW-0812">Transmembrane</keyword>
<feature type="chain" id="PRO_5041784557" evidence="5">
    <location>
        <begin position="19"/>
        <end position="434"/>
    </location>
</feature>
<evidence type="ECO:0000256" key="1">
    <source>
        <dbReference type="ARBA" id="ARBA00004141"/>
    </source>
</evidence>
<feature type="domain" description="Neurotransmitter-gated ion-channel transmembrane" evidence="7">
    <location>
        <begin position="247"/>
        <end position="335"/>
    </location>
</feature>
<proteinExistence type="inferred from homology"/>
<evidence type="ECO:0000313" key="8">
    <source>
        <dbReference type="EMBL" id="UMM25369.1"/>
    </source>
</evidence>
<keyword evidence="5" id="KW-0406">Ion transport</keyword>
<dbReference type="PANTHER" id="PTHR18945">
    <property type="entry name" value="NEUROTRANSMITTER GATED ION CHANNEL"/>
    <property type="match status" value="1"/>
</dbReference>
<evidence type="ECO:0000313" key="9">
    <source>
        <dbReference type="Proteomes" id="UP000829354"/>
    </source>
</evidence>
<name>A0AAE9JDW4_CAEBR</name>
<protein>
    <submittedName>
        <fullName evidence="8">Uncharacterized protein</fullName>
    </submittedName>
</protein>
<feature type="transmembrane region" description="Helical" evidence="5">
    <location>
        <begin position="242"/>
        <end position="264"/>
    </location>
</feature>
<evidence type="ECO:0000256" key="4">
    <source>
        <dbReference type="ARBA" id="ARBA00023136"/>
    </source>
</evidence>
<gene>
    <name evidence="8" type="ORF">L5515_005225</name>
</gene>
<feature type="transmembrane region" description="Helical" evidence="5">
    <location>
        <begin position="276"/>
        <end position="298"/>
    </location>
</feature>
<dbReference type="CDD" id="cd19051">
    <property type="entry name" value="LGIC_TM_cation"/>
    <property type="match status" value="1"/>
</dbReference>
<dbReference type="GO" id="GO:0016020">
    <property type="term" value="C:membrane"/>
    <property type="evidence" value="ECO:0007669"/>
    <property type="project" value="UniProtKB-SubCell"/>
</dbReference>
<keyword evidence="5" id="KW-0407">Ion channel</keyword>
<dbReference type="InterPro" id="IPR006202">
    <property type="entry name" value="Neur_chan_lig-bd"/>
</dbReference>
<evidence type="ECO:0000259" key="7">
    <source>
        <dbReference type="Pfam" id="PF02932"/>
    </source>
</evidence>
<evidence type="ECO:0000256" key="2">
    <source>
        <dbReference type="ARBA" id="ARBA00022692"/>
    </source>
</evidence>
<evidence type="ECO:0000256" key="3">
    <source>
        <dbReference type="ARBA" id="ARBA00022989"/>
    </source>
</evidence>
<dbReference type="PROSITE" id="PS00236">
    <property type="entry name" value="NEUROTR_ION_CHANNEL"/>
    <property type="match status" value="1"/>
</dbReference>
<dbReference type="PRINTS" id="PR00252">
    <property type="entry name" value="NRIONCHANNEL"/>
</dbReference>